<dbReference type="PANTHER" id="PTHR43537:SF47">
    <property type="entry name" value="REGULATORY PROTEIN GNTR HTH"/>
    <property type="match status" value="1"/>
</dbReference>
<protein>
    <submittedName>
        <fullName evidence="6">FadR/GntR family transcriptional regulator</fullName>
    </submittedName>
</protein>
<keyword evidence="1" id="KW-0805">Transcription regulation</keyword>
<accession>A0ABN1BW26</accession>
<dbReference type="SUPFAM" id="SSF46785">
    <property type="entry name" value="Winged helix' DNA-binding domain"/>
    <property type="match status" value="1"/>
</dbReference>
<reference evidence="6 7" key="1">
    <citation type="journal article" date="2019" name="Int. J. Syst. Evol. Microbiol.">
        <title>The Global Catalogue of Microorganisms (GCM) 10K type strain sequencing project: providing services to taxonomists for standard genome sequencing and annotation.</title>
        <authorList>
            <consortium name="The Broad Institute Genomics Platform"/>
            <consortium name="The Broad Institute Genome Sequencing Center for Infectious Disease"/>
            <person name="Wu L."/>
            <person name="Ma J."/>
        </authorList>
    </citation>
    <scope>NUCLEOTIDE SEQUENCE [LARGE SCALE GENOMIC DNA]</scope>
    <source>
        <strain evidence="6 7">JCM 10303</strain>
    </source>
</reference>
<dbReference type="Proteomes" id="UP001500729">
    <property type="component" value="Unassembled WGS sequence"/>
</dbReference>
<dbReference type="RefSeq" id="WP_009943601.1">
    <property type="nucleotide sequence ID" value="NZ_BAAAGS010000001.1"/>
</dbReference>
<dbReference type="Gene3D" id="1.20.120.530">
    <property type="entry name" value="GntR ligand-binding domain-like"/>
    <property type="match status" value="1"/>
</dbReference>
<keyword evidence="2" id="KW-0238">DNA-binding</keyword>
<keyword evidence="3" id="KW-0804">Transcription</keyword>
<dbReference type="EMBL" id="BAAAGS010000001">
    <property type="protein sequence ID" value="GAA0506780.1"/>
    <property type="molecule type" value="Genomic_DNA"/>
</dbReference>
<comment type="caution">
    <text evidence="6">The sequence shown here is derived from an EMBL/GenBank/DDBJ whole genome shotgun (WGS) entry which is preliminary data.</text>
</comment>
<organism evidence="6 7">
    <name type="scientific">Saccharopolyspora erythraea</name>
    <name type="common">Streptomyces erythraeus</name>
    <dbReference type="NCBI Taxonomy" id="1836"/>
    <lineage>
        <taxon>Bacteria</taxon>
        <taxon>Bacillati</taxon>
        <taxon>Actinomycetota</taxon>
        <taxon>Actinomycetes</taxon>
        <taxon>Pseudonocardiales</taxon>
        <taxon>Pseudonocardiaceae</taxon>
        <taxon>Saccharopolyspora</taxon>
    </lineage>
</organism>
<dbReference type="Pfam" id="PF07729">
    <property type="entry name" value="FCD"/>
    <property type="match status" value="1"/>
</dbReference>
<dbReference type="Gene3D" id="1.10.10.10">
    <property type="entry name" value="Winged helix-like DNA-binding domain superfamily/Winged helix DNA-binding domain"/>
    <property type="match status" value="1"/>
</dbReference>
<sequence>MRSVGRRSSVDEVISQFNEQLTSGEWKPGERIPTEQELGAELGVSRAVVREAVRALAHLGVLESRQGAGTFVVSAADPTPMLRQVRLAEVRDVFEVQLAYDVQAARLAAVRRDDADVRRLRELLELRDRAEEPDEFGAADADFHCAVVEAARNPLLLEMYRYLLGRLQEGLQTLRSHGDLTEAGPHPHHALLEAIEARDPAAAAEAARAVIQPSLTSLGGVLDGPRVTNQQNKHVPEGDR</sequence>
<dbReference type="PROSITE" id="PS50949">
    <property type="entry name" value="HTH_GNTR"/>
    <property type="match status" value="1"/>
</dbReference>
<dbReference type="SUPFAM" id="SSF48008">
    <property type="entry name" value="GntR ligand-binding domain-like"/>
    <property type="match status" value="1"/>
</dbReference>
<feature type="domain" description="HTH gntR-type" evidence="5">
    <location>
        <begin position="7"/>
        <end position="75"/>
    </location>
</feature>
<keyword evidence="7" id="KW-1185">Reference proteome</keyword>
<evidence type="ECO:0000313" key="7">
    <source>
        <dbReference type="Proteomes" id="UP001500729"/>
    </source>
</evidence>
<dbReference type="InterPro" id="IPR036390">
    <property type="entry name" value="WH_DNA-bd_sf"/>
</dbReference>
<name>A0ABN1BW26_SACER</name>
<dbReference type="Pfam" id="PF00392">
    <property type="entry name" value="GntR"/>
    <property type="match status" value="1"/>
</dbReference>
<dbReference type="SMART" id="SM00345">
    <property type="entry name" value="HTH_GNTR"/>
    <property type="match status" value="1"/>
</dbReference>
<dbReference type="InterPro" id="IPR036388">
    <property type="entry name" value="WH-like_DNA-bd_sf"/>
</dbReference>
<dbReference type="CDD" id="cd07377">
    <property type="entry name" value="WHTH_GntR"/>
    <property type="match status" value="1"/>
</dbReference>
<evidence type="ECO:0000256" key="4">
    <source>
        <dbReference type="SAM" id="MobiDB-lite"/>
    </source>
</evidence>
<proteinExistence type="predicted"/>
<evidence type="ECO:0000256" key="2">
    <source>
        <dbReference type="ARBA" id="ARBA00023125"/>
    </source>
</evidence>
<evidence type="ECO:0000256" key="1">
    <source>
        <dbReference type="ARBA" id="ARBA00023015"/>
    </source>
</evidence>
<feature type="region of interest" description="Disordered" evidence="4">
    <location>
        <begin position="220"/>
        <end position="240"/>
    </location>
</feature>
<dbReference type="PANTHER" id="PTHR43537">
    <property type="entry name" value="TRANSCRIPTIONAL REGULATOR, GNTR FAMILY"/>
    <property type="match status" value="1"/>
</dbReference>
<evidence type="ECO:0000256" key="3">
    <source>
        <dbReference type="ARBA" id="ARBA00023163"/>
    </source>
</evidence>
<evidence type="ECO:0000259" key="5">
    <source>
        <dbReference type="PROSITE" id="PS50949"/>
    </source>
</evidence>
<gene>
    <name evidence="6" type="ORF">GCM10009533_01900</name>
</gene>
<dbReference type="InterPro" id="IPR008920">
    <property type="entry name" value="TF_FadR/GntR_C"/>
</dbReference>
<evidence type="ECO:0000313" key="6">
    <source>
        <dbReference type="EMBL" id="GAA0506780.1"/>
    </source>
</evidence>
<dbReference type="InterPro" id="IPR011711">
    <property type="entry name" value="GntR_C"/>
</dbReference>
<dbReference type="PRINTS" id="PR00035">
    <property type="entry name" value="HTHGNTR"/>
</dbReference>
<dbReference type="InterPro" id="IPR000524">
    <property type="entry name" value="Tscrpt_reg_HTH_GntR"/>
</dbReference>
<dbReference type="SMART" id="SM00895">
    <property type="entry name" value="FCD"/>
    <property type="match status" value="1"/>
</dbReference>